<dbReference type="InterPro" id="IPR006968">
    <property type="entry name" value="RUS_fam"/>
</dbReference>
<name>A0A8B8L6I8_ABRPR</name>
<proteinExistence type="inferred from homology"/>
<gene>
    <name evidence="5" type="primary">LOC113862858</name>
</gene>
<keyword evidence="4" id="KW-1185">Reference proteome</keyword>
<dbReference type="RefSeq" id="XP_027351916.1">
    <property type="nucleotide sequence ID" value="XM_027496115.1"/>
</dbReference>
<dbReference type="GO" id="GO:0009926">
    <property type="term" value="P:auxin polar transport"/>
    <property type="evidence" value="ECO:0007669"/>
    <property type="project" value="TreeGrafter"/>
</dbReference>
<dbReference type="Proteomes" id="UP000694853">
    <property type="component" value="Unplaced"/>
</dbReference>
<dbReference type="GO" id="GO:0010224">
    <property type="term" value="P:response to UV-B"/>
    <property type="evidence" value="ECO:0007669"/>
    <property type="project" value="TreeGrafter"/>
</dbReference>
<comment type="similarity">
    <text evidence="1">Belongs to the RUS1 family.</text>
</comment>
<evidence type="ECO:0000313" key="5">
    <source>
        <dbReference type="RefSeq" id="XP_027351916.1"/>
    </source>
</evidence>
<dbReference type="Pfam" id="PF04884">
    <property type="entry name" value="UVB_sens_prot"/>
    <property type="match status" value="1"/>
</dbReference>
<feature type="domain" description="Protein root UVB sensitive/RUS" evidence="2">
    <location>
        <begin position="47"/>
        <end position="279"/>
    </location>
</feature>
<evidence type="ECO:0000256" key="1">
    <source>
        <dbReference type="ARBA" id="ARBA00007558"/>
    </source>
</evidence>
<dbReference type="Pfam" id="PF24160">
    <property type="entry name" value="UVB_sens_C"/>
    <property type="match status" value="1"/>
</dbReference>
<dbReference type="AlphaFoldDB" id="A0A8B8L6I8"/>
<evidence type="ECO:0000313" key="4">
    <source>
        <dbReference type="Proteomes" id="UP000694853"/>
    </source>
</evidence>
<feature type="domain" description="Root UVB sensitive protein C-terminal" evidence="3">
    <location>
        <begin position="282"/>
        <end position="410"/>
    </location>
</feature>
<evidence type="ECO:0000259" key="2">
    <source>
        <dbReference type="Pfam" id="PF04884"/>
    </source>
</evidence>
<accession>A0A8B8L6I8</accession>
<dbReference type="GO" id="GO:0009941">
    <property type="term" value="C:chloroplast envelope"/>
    <property type="evidence" value="ECO:0007669"/>
    <property type="project" value="TreeGrafter"/>
</dbReference>
<sequence>MDFLEKKQVEAPLFWFETSDSVCRRHQFEPDGQLSVMLVHDSRPLYQRVAGSFMNKFFPSGYPYSVNEGYLRYTQFRAVQHVTSAALSVLSTQSLLFAAGLRPTPAQATAVSWILKDGMQHVGKLICSNWGARMDSEPKRWRLLADVLYDLGSGLEVLSPLCPHLFLEMAGLGNFAKGMAVVAARATRLPIYSSFAKEGNLSDLFAKGEAFSTLCNVVGIGIGIQLASTICASIQGKLVAAPLLSIIHIYSVSEEMRATPINTLNPRRTAMVVADFLKEGIVSSPADLRYRENLLFPLQLKEDVENVRVGRALHKVIRPSKLLESKQVFPKENFLLNCGNKCIDMVLEQDASGEDALRGWLVATYAAQSESFPHELSANVLQEAYENMNSVFPVFLKELQNKGWHTDRFLDGTGSRFAF</sequence>
<dbReference type="InterPro" id="IPR054549">
    <property type="entry name" value="UVB_sens_RUS_dom"/>
</dbReference>
<dbReference type="OrthoDB" id="364779at2759"/>
<organism evidence="4 5">
    <name type="scientific">Abrus precatorius</name>
    <name type="common">Indian licorice</name>
    <name type="synonym">Glycine abrus</name>
    <dbReference type="NCBI Taxonomy" id="3816"/>
    <lineage>
        <taxon>Eukaryota</taxon>
        <taxon>Viridiplantae</taxon>
        <taxon>Streptophyta</taxon>
        <taxon>Embryophyta</taxon>
        <taxon>Tracheophyta</taxon>
        <taxon>Spermatophyta</taxon>
        <taxon>Magnoliopsida</taxon>
        <taxon>eudicotyledons</taxon>
        <taxon>Gunneridae</taxon>
        <taxon>Pentapetalae</taxon>
        <taxon>rosids</taxon>
        <taxon>fabids</taxon>
        <taxon>Fabales</taxon>
        <taxon>Fabaceae</taxon>
        <taxon>Papilionoideae</taxon>
        <taxon>50 kb inversion clade</taxon>
        <taxon>NPAAA clade</taxon>
        <taxon>indigoferoid/millettioid clade</taxon>
        <taxon>Abreae</taxon>
        <taxon>Abrus</taxon>
    </lineage>
</organism>
<dbReference type="GeneID" id="113862858"/>
<dbReference type="PANTHER" id="PTHR12770">
    <property type="entry name" value="RUS1 FAMILY PROTEIN C16ORF58"/>
    <property type="match status" value="1"/>
</dbReference>
<evidence type="ECO:0000259" key="3">
    <source>
        <dbReference type="Pfam" id="PF24160"/>
    </source>
</evidence>
<dbReference type="InterPro" id="IPR055412">
    <property type="entry name" value="UVB_sens_C"/>
</dbReference>
<protein>
    <submittedName>
        <fullName evidence="5">Protein root UVB sensitive 2, chloroplastic-like</fullName>
    </submittedName>
</protein>
<reference evidence="4" key="1">
    <citation type="journal article" date="2019" name="Toxins">
        <title>Detection of Abrin-Like and Prepropulchellin-Like Toxin Genes and Transcripts Using Whole Genome Sequencing and Full-Length Transcript Sequencing of Abrus precatorius.</title>
        <authorList>
            <person name="Hovde B.T."/>
            <person name="Daligault H.E."/>
            <person name="Hanschen E.R."/>
            <person name="Kunde Y.A."/>
            <person name="Johnson M.B."/>
            <person name="Starkenburg S.R."/>
            <person name="Johnson S.L."/>
        </authorList>
    </citation>
    <scope>NUCLEOTIDE SEQUENCE [LARGE SCALE GENOMIC DNA]</scope>
</reference>
<dbReference type="PANTHER" id="PTHR12770:SF5">
    <property type="entry name" value="PROTEIN ROOT UVB SENSITIVE 2, CHLOROPLASTIC"/>
    <property type="match status" value="1"/>
</dbReference>
<dbReference type="KEGG" id="aprc:113862858"/>
<reference evidence="5" key="2">
    <citation type="submission" date="2025-08" db="UniProtKB">
        <authorList>
            <consortium name="RefSeq"/>
        </authorList>
    </citation>
    <scope>IDENTIFICATION</scope>
    <source>
        <tissue evidence="5">Young leaves</tissue>
    </source>
</reference>